<proteinExistence type="predicted"/>
<dbReference type="EMBL" id="JBBPBN010000001">
    <property type="protein sequence ID" value="KAK9047373.1"/>
    <property type="molecule type" value="Genomic_DNA"/>
</dbReference>
<keyword evidence="2" id="KW-1185">Reference proteome</keyword>
<organism evidence="1 2">
    <name type="scientific">Hibiscus sabdariffa</name>
    <name type="common">roselle</name>
    <dbReference type="NCBI Taxonomy" id="183260"/>
    <lineage>
        <taxon>Eukaryota</taxon>
        <taxon>Viridiplantae</taxon>
        <taxon>Streptophyta</taxon>
        <taxon>Embryophyta</taxon>
        <taxon>Tracheophyta</taxon>
        <taxon>Spermatophyta</taxon>
        <taxon>Magnoliopsida</taxon>
        <taxon>eudicotyledons</taxon>
        <taxon>Gunneridae</taxon>
        <taxon>Pentapetalae</taxon>
        <taxon>rosids</taxon>
        <taxon>malvids</taxon>
        <taxon>Malvales</taxon>
        <taxon>Malvaceae</taxon>
        <taxon>Malvoideae</taxon>
        <taxon>Hibiscus</taxon>
    </lineage>
</organism>
<gene>
    <name evidence="1" type="ORF">V6N11_053219</name>
</gene>
<protein>
    <submittedName>
        <fullName evidence="1">Uncharacterized protein</fullName>
    </submittedName>
</protein>
<comment type="caution">
    <text evidence="1">The sequence shown here is derived from an EMBL/GenBank/DDBJ whole genome shotgun (WGS) entry which is preliminary data.</text>
</comment>
<accession>A0ABR2UCE3</accession>
<sequence>MEALNVPLRENKKAPSLLMKLKCEAVKFGYINSEKEAPETEKGLKSRKAMIEKKKKKKDSAGIDQEMCYTRLKKEEQNHFIEDSIASTGDVMIHKTFGPILADMQQS</sequence>
<name>A0ABR2UCE3_9ROSI</name>
<reference evidence="1 2" key="1">
    <citation type="journal article" date="2024" name="G3 (Bethesda)">
        <title>Genome assembly of Hibiscus sabdariffa L. provides insights into metabolisms of medicinal natural products.</title>
        <authorList>
            <person name="Kim T."/>
        </authorList>
    </citation>
    <scope>NUCLEOTIDE SEQUENCE [LARGE SCALE GENOMIC DNA]</scope>
    <source>
        <strain evidence="1">TK-2024</strain>
        <tissue evidence="1">Old leaves</tissue>
    </source>
</reference>
<dbReference type="Proteomes" id="UP001396334">
    <property type="component" value="Unassembled WGS sequence"/>
</dbReference>
<evidence type="ECO:0000313" key="1">
    <source>
        <dbReference type="EMBL" id="KAK9047373.1"/>
    </source>
</evidence>
<evidence type="ECO:0000313" key="2">
    <source>
        <dbReference type="Proteomes" id="UP001396334"/>
    </source>
</evidence>